<feature type="region of interest" description="Disordered" evidence="1">
    <location>
        <begin position="46"/>
        <end position="67"/>
    </location>
</feature>
<organism evidence="2 3">
    <name type="scientific">Penicillium citrinum</name>
    <dbReference type="NCBI Taxonomy" id="5077"/>
    <lineage>
        <taxon>Eukaryota</taxon>
        <taxon>Fungi</taxon>
        <taxon>Dikarya</taxon>
        <taxon>Ascomycota</taxon>
        <taxon>Pezizomycotina</taxon>
        <taxon>Eurotiomycetes</taxon>
        <taxon>Eurotiomycetidae</taxon>
        <taxon>Eurotiales</taxon>
        <taxon>Aspergillaceae</taxon>
        <taxon>Penicillium</taxon>
    </lineage>
</organism>
<dbReference type="RefSeq" id="XP_056502676.1">
    <property type="nucleotide sequence ID" value="XM_056643264.1"/>
</dbReference>
<reference evidence="2" key="2">
    <citation type="journal article" date="2023" name="IMA Fungus">
        <title>Comparative genomic study of the Penicillium genus elucidates a diverse pangenome and 15 lateral gene transfer events.</title>
        <authorList>
            <person name="Petersen C."/>
            <person name="Sorensen T."/>
            <person name="Nielsen M.R."/>
            <person name="Sondergaard T.E."/>
            <person name="Sorensen J.L."/>
            <person name="Fitzpatrick D.A."/>
            <person name="Frisvad J.C."/>
            <person name="Nielsen K.L."/>
        </authorList>
    </citation>
    <scope>NUCLEOTIDE SEQUENCE</scope>
    <source>
        <strain evidence="2">IBT 23319</strain>
    </source>
</reference>
<dbReference type="GeneID" id="81382431"/>
<evidence type="ECO:0000313" key="2">
    <source>
        <dbReference type="EMBL" id="KAJ5235176.1"/>
    </source>
</evidence>
<evidence type="ECO:0000256" key="1">
    <source>
        <dbReference type="SAM" id="MobiDB-lite"/>
    </source>
</evidence>
<gene>
    <name evidence="2" type="ORF">N7469_004344</name>
</gene>
<name>A0A9W9TQF8_PENCI</name>
<dbReference type="Proteomes" id="UP001147733">
    <property type="component" value="Unassembled WGS sequence"/>
</dbReference>
<feature type="compositionally biased region" description="Polar residues" evidence="1">
    <location>
        <begin position="48"/>
        <end position="67"/>
    </location>
</feature>
<dbReference type="OrthoDB" id="5424391at2759"/>
<dbReference type="EMBL" id="JAPQKT010000003">
    <property type="protein sequence ID" value="KAJ5235176.1"/>
    <property type="molecule type" value="Genomic_DNA"/>
</dbReference>
<reference evidence="2" key="1">
    <citation type="submission" date="2022-11" db="EMBL/GenBank/DDBJ databases">
        <authorList>
            <person name="Petersen C."/>
        </authorList>
    </citation>
    <scope>NUCLEOTIDE SEQUENCE</scope>
    <source>
        <strain evidence="2">IBT 23319</strain>
    </source>
</reference>
<proteinExistence type="predicted"/>
<keyword evidence="3" id="KW-1185">Reference proteome</keyword>
<comment type="caution">
    <text evidence="2">The sequence shown here is derived from an EMBL/GenBank/DDBJ whole genome shotgun (WGS) entry which is preliminary data.</text>
</comment>
<sequence length="414" mass="46083">MKGTSIFQFKSWPKIHQPLPRTPRESQQLLSALTSSFRRQLDRAYPAANSSNHESDRQPLNTDSSAHATDQHLHTILDNPLFRIVPPKGPTHDQHAFRRLEEQRRLATDPMAVLDEMVASGSATAAVIVECLKSQLLLARSTNDMKTSRAGSRVEHWFWSSDGASRQMLLQSRGSTAALSKFMVAERLQTTILEWLKMAMGQDLGGYNGRMKEEQSRQTVSHLLVSFIDAEIRYGAGLASAIQYYLRVCQMHFSTHLTDGVQSGKPMLLAGGAHLSRAVMDQKPSIESISGDLYEEFSEVISTLSSSRSLLFASVALCHPGKPNPQPFIRFVEGLSPAKFQAWTEARRDAFLRIGCDALRMLIDSKKIREATSLAQKIQVVLPEETATASIGATRTRTSAEEEYLLSRLDLNLT</sequence>
<accession>A0A9W9TQF8</accession>
<evidence type="ECO:0000313" key="3">
    <source>
        <dbReference type="Proteomes" id="UP001147733"/>
    </source>
</evidence>
<dbReference type="AlphaFoldDB" id="A0A9W9TQF8"/>
<protein>
    <submittedName>
        <fullName evidence="2">Uncharacterized protein</fullName>
    </submittedName>
</protein>